<sequence length="398" mass="45234">MRLLSLITLVAVYQWAIAAPLFDGIKFPLKRAQTKAIIISSTDFNEIRERIVKIVENVTKYSGKVQNGISKMDVERNKLNGESSATVAKQKQLADGRHALEQRISAVNKEMATTNEQLQQTIDQVAKVLNEARRRRSNAVRIIGEREARLNNLRQHLSDLQSALARNRQESDQCKEKLLKSTHLTETVLQLLKDLSSLQLNVIHLKEELQARQDLDNEDLGIGWESINTPLNVISNYLSNGGFVKDLAGWGIDIKAIYFRLLLTPAKETKGIVVLGLFHKKRDLIYLRSYPLPAARKSCQKEDSVLENLFKKIDPLFKKQAFALTTLDRTVYTCVLLSHCILPGKHVQWERVWLRTKLTYGMNGKMGKRLQHSSGMWWYDDTVETGVAAVCLNKCEIA</sequence>
<organism evidence="3 4">
    <name type="scientific">Ascaris lumbricoides</name>
    <name type="common">Giant roundworm</name>
    <dbReference type="NCBI Taxonomy" id="6252"/>
    <lineage>
        <taxon>Eukaryota</taxon>
        <taxon>Metazoa</taxon>
        <taxon>Ecdysozoa</taxon>
        <taxon>Nematoda</taxon>
        <taxon>Chromadorea</taxon>
        <taxon>Rhabditida</taxon>
        <taxon>Spirurina</taxon>
        <taxon>Ascaridomorpha</taxon>
        <taxon>Ascaridoidea</taxon>
        <taxon>Ascarididae</taxon>
        <taxon>Ascaris</taxon>
    </lineage>
</organism>
<keyword evidence="3" id="KW-1185">Reference proteome</keyword>
<dbReference type="WBParaSite" id="ALUE_0000907301-mRNA-1">
    <property type="protein sequence ID" value="ALUE_0000907301-mRNA-1"/>
    <property type="gene ID" value="ALUE_0000907301"/>
</dbReference>
<feature type="chain" id="PRO_5039910650" evidence="2">
    <location>
        <begin position="19"/>
        <end position="398"/>
    </location>
</feature>
<evidence type="ECO:0000256" key="2">
    <source>
        <dbReference type="SAM" id="SignalP"/>
    </source>
</evidence>
<evidence type="ECO:0000313" key="4">
    <source>
        <dbReference type="WBParaSite" id="ALUE_0000907301-mRNA-1"/>
    </source>
</evidence>
<feature type="signal peptide" evidence="2">
    <location>
        <begin position="1"/>
        <end position="18"/>
    </location>
</feature>
<evidence type="ECO:0000313" key="3">
    <source>
        <dbReference type="Proteomes" id="UP000036681"/>
    </source>
</evidence>
<proteinExistence type="predicted"/>
<keyword evidence="2" id="KW-0732">Signal</keyword>
<protein>
    <submittedName>
        <fullName evidence="4">Fibrinogen C-terminal domain-containing protein</fullName>
    </submittedName>
</protein>
<dbReference type="Proteomes" id="UP000036681">
    <property type="component" value="Unplaced"/>
</dbReference>
<dbReference type="AlphaFoldDB" id="A0A9J2PHW2"/>
<name>A0A9J2PHW2_ASCLU</name>
<keyword evidence="1" id="KW-0175">Coiled coil</keyword>
<reference evidence="4" key="1">
    <citation type="submission" date="2023-03" db="UniProtKB">
        <authorList>
            <consortium name="WormBaseParasite"/>
        </authorList>
    </citation>
    <scope>IDENTIFICATION</scope>
</reference>
<evidence type="ECO:0000256" key="1">
    <source>
        <dbReference type="SAM" id="Coils"/>
    </source>
</evidence>
<accession>A0A9J2PHW2</accession>
<feature type="coiled-coil region" evidence="1">
    <location>
        <begin position="97"/>
        <end position="177"/>
    </location>
</feature>